<comment type="caution">
    <text evidence="1">The sequence shown here is derived from an EMBL/GenBank/DDBJ whole genome shotgun (WGS) entry which is preliminary data.</text>
</comment>
<dbReference type="Proteomes" id="UP000299102">
    <property type="component" value="Unassembled WGS sequence"/>
</dbReference>
<evidence type="ECO:0000313" key="1">
    <source>
        <dbReference type="EMBL" id="GBP37287.1"/>
    </source>
</evidence>
<proteinExistence type="predicted"/>
<name>A0A4C1VG62_EUMVA</name>
<keyword evidence="2" id="KW-1185">Reference proteome</keyword>
<protein>
    <submittedName>
        <fullName evidence="1">Uncharacterized protein</fullName>
    </submittedName>
</protein>
<evidence type="ECO:0000313" key="2">
    <source>
        <dbReference type="Proteomes" id="UP000299102"/>
    </source>
</evidence>
<dbReference type="EMBL" id="BGZK01000331">
    <property type="protein sequence ID" value="GBP37287.1"/>
    <property type="molecule type" value="Genomic_DNA"/>
</dbReference>
<sequence>MPFCHLSCISLTASKRPRTRSITAPSTYNLALATCNCLSSSALPRLKLHQPDRQQTTEDQINNCTIYVQPCIGDLQLFEFHLTGSKRPRTRSITAPSTYDLALATCNCLSSSALPRLKLHQPDRQQTTEDQINNCTIYDLALATCNYLSSSALPRLKLHQPDRQQTTEDQINNCTIYVQPRIGDLQLFEFHLTGSKRPRTRSITAPSTYDLALATCNYLSSSALPRLKLHQPDRQQTTEDQINNCTIYVQPRIGDLQLFEFHLTGSKRPRTRSITAPSTYDLALATCNYLSSSALPRLKLHQPDRQQTTEDQINNCTIYVQPRIGDLRLTLAP</sequence>
<accession>A0A4C1VG62</accession>
<dbReference type="AlphaFoldDB" id="A0A4C1VG62"/>
<gene>
    <name evidence="1" type="ORF">EVAR_35721_1</name>
</gene>
<reference evidence="1 2" key="1">
    <citation type="journal article" date="2019" name="Commun. Biol.">
        <title>The bagworm genome reveals a unique fibroin gene that provides high tensile strength.</title>
        <authorList>
            <person name="Kono N."/>
            <person name="Nakamura H."/>
            <person name="Ohtoshi R."/>
            <person name="Tomita M."/>
            <person name="Numata K."/>
            <person name="Arakawa K."/>
        </authorList>
    </citation>
    <scope>NUCLEOTIDE SEQUENCE [LARGE SCALE GENOMIC DNA]</scope>
</reference>
<organism evidence="1 2">
    <name type="scientific">Eumeta variegata</name>
    <name type="common">Bagworm moth</name>
    <name type="synonym">Eumeta japonica</name>
    <dbReference type="NCBI Taxonomy" id="151549"/>
    <lineage>
        <taxon>Eukaryota</taxon>
        <taxon>Metazoa</taxon>
        <taxon>Ecdysozoa</taxon>
        <taxon>Arthropoda</taxon>
        <taxon>Hexapoda</taxon>
        <taxon>Insecta</taxon>
        <taxon>Pterygota</taxon>
        <taxon>Neoptera</taxon>
        <taxon>Endopterygota</taxon>
        <taxon>Lepidoptera</taxon>
        <taxon>Glossata</taxon>
        <taxon>Ditrysia</taxon>
        <taxon>Tineoidea</taxon>
        <taxon>Psychidae</taxon>
        <taxon>Oiketicinae</taxon>
        <taxon>Eumeta</taxon>
    </lineage>
</organism>